<organism evidence="2 3">
    <name type="scientific">Paenactinomyces guangxiensis</name>
    <dbReference type="NCBI Taxonomy" id="1490290"/>
    <lineage>
        <taxon>Bacteria</taxon>
        <taxon>Bacillati</taxon>
        <taxon>Bacillota</taxon>
        <taxon>Bacilli</taxon>
        <taxon>Bacillales</taxon>
        <taxon>Thermoactinomycetaceae</taxon>
        <taxon>Paenactinomyces</taxon>
    </lineage>
</organism>
<name>A0A7W1WT87_9BACL</name>
<gene>
    <name evidence="2" type="ORF">H1191_15250</name>
</gene>
<reference evidence="2 3" key="1">
    <citation type="submission" date="2020-07" db="EMBL/GenBank/DDBJ databases">
        <authorList>
            <person name="Feng H."/>
        </authorList>
    </citation>
    <scope>NUCLEOTIDE SEQUENCE [LARGE SCALE GENOMIC DNA]</scope>
    <source>
        <strain evidence="3">s-10</strain>
    </source>
</reference>
<keyword evidence="1" id="KW-0472">Membrane</keyword>
<proteinExistence type="predicted"/>
<dbReference type="RefSeq" id="WP_181753326.1">
    <property type="nucleotide sequence ID" value="NZ_JACEIQ010000017.1"/>
</dbReference>
<dbReference type="InterPro" id="IPR021338">
    <property type="entry name" value="DUF2953"/>
</dbReference>
<protein>
    <submittedName>
        <fullName evidence="2">DUF2953 domain-containing protein</fullName>
    </submittedName>
</protein>
<evidence type="ECO:0000256" key="1">
    <source>
        <dbReference type="SAM" id="Phobius"/>
    </source>
</evidence>
<evidence type="ECO:0000313" key="2">
    <source>
        <dbReference type="EMBL" id="MBA4495653.1"/>
    </source>
</evidence>
<comment type="caution">
    <text evidence="2">The sequence shown here is derived from an EMBL/GenBank/DDBJ whole genome shotgun (WGS) entry which is preliminary data.</text>
</comment>
<dbReference type="AlphaFoldDB" id="A0A7W1WT87"/>
<keyword evidence="1" id="KW-1133">Transmembrane helix</keyword>
<accession>A0A7W1WT87</accession>
<sequence>MKIFLMVMGILTGLFMIIWITSVRVEMIFKRENGNDRGEVTISAWGGLIRFRMKIPRLGWGGINEGVKLEGEAESVGVHREKEADITKKTVDRFRSQYQQVLDHIEDFQRTVRWFLSKVTCEKLVWVTTIGTGDAAESGILTGIVWGIKTTLVGMLSGYTRWDQSPLLYVEPHFSQPVLETHLHSIIRFRVGHAILGITRLLLHLRKGRERKWQSTPFRA</sequence>
<keyword evidence="1" id="KW-0812">Transmembrane</keyword>
<keyword evidence="3" id="KW-1185">Reference proteome</keyword>
<feature type="transmembrane region" description="Helical" evidence="1">
    <location>
        <begin position="6"/>
        <end position="25"/>
    </location>
</feature>
<dbReference type="EMBL" id="JACEIQ010000017">
    <property type="protein sequence ID" value="MBA4495653.1"/>
    <property type="molecule type" value="Genomic_DNA"/>
</dbReference>
<evidence type="ECO:0000313" key="3">
    <source>
        <dbReference type="Proteomes" id="UP000535491"/>
    </source>
</evidence>
<dbReference type="Pfam" id="PF11167">
    <property type="entry name" value="DUF2953"/>
    <property type="match status" value="1"/>
</dbReference>
<dbReference type="Proteomes" id="UP000535491">
    <property type="component" value="Unassembled WGS sequence"/>
</dbReference>